<protein>
    <submittedName>
        <fullName evidence="1">Uncharacterized protein</fullName>
    </submittedName>
</protein>
<accession>A0AAV7E8J7</accession>
<dbReference type="EMBL" id="JAINDJ010000006">
    <property type="protein sequence ID" value="KAG9445200.1"/>
    <property type="molecule type" value="Genomic_DNA"/>
</dbReference>
<name>A0AAV7E8J7_ARIFI</name>
<evidence type="ECO:0000313" key="2">
    <source>
        <dbReference type="Proteomes" id="UP000825729"/>
    </source>
</evidence>
<keyword evidence="2" id="KW-1185">Reference proteome</keyword>
<comment type="caution">
    <text evidence="1">The sequence shown here is derived from an EMBL/GenBank/DDBJ whole genome shotgun (WGS) entry which is preliminary data.</text>
</comment>
<dbReference type="Proteomes" id="UP000825729">
    <property type="component" value="Unassembled WGS sequence"/>
</dbReference>
<dbReference type="AlphaFoldDB" id="A0AAV7E8J7"/>
<reference evidence="1 2" key="1">
    <citation type="submission" date="2021-07" db="EMBL/GenBank/DDBJ databases">
        <title>The Aristolochia fimbriata genome: insights into angiosperm evolution, floral development and chemical biosynthesis.</title>
        <authorList>
            <person name="Jiao Y."/>
        </authorList>
    </citation>
    <scope>NUCLEOTIDE SEQUENCE [LARGE SCALE GENOMIC DNA]</scope>
    <source>
        <strain evidence="1">IBCAS-2021</strain>
        <tissue evidence="1">Leaf</tissue>
    </source>
</reference>
<evidence type="ECO:0000313" key="1">
    <source>
        <dbReference type="EMBL" id="KAG9445200.1"/>
    </source>
</evidence>
<organism evidence="1 2">
    <name type="scientific">Aristolochia fimbriata</name>
    <name type="common">White veined hardy Dutchman's pipe vine</name>
    <dbReference type="NCBI Taxonomy" id="158543"/>
    <lineage>
        <taxon>Eukaryota</taxon>
        <taxon>Viridiplantae</taxon>
        <taxon>Streptophyta</taxon>
        <taxon>Embryophyta</taxon>
        <taxon>Tracheophyta</taxon>
        <taxon>Spermatophyta</taxon>
        <taxon>Magnoliopsida</taxon>
        <taxon>Magnoliidae</taxon>
        <taxon>Piperales</taxon>
        <taxon>Aristolochiaceae</taxon>
        <taxon>Aristolochia</taxon>
    </lineage>
</organism>
<gene>
    <name evidence="1" type="ORF">H6P81_016540</name>
</gene>
<sequence>MRYEGASSCLQPYRNASVLLSALVDRQLFESKRRTDERSLAGITSRQRTAAATVSAISRNYKDDWDGGENAISHKTEQ</sequence>
<proteinExistence type="predicted"/>